<dbReference type="EMBL" id="NRRV01000008">
    <property type="protein sequence ID" value="MBK1630127.1"/>
    <property type="molecule type" value="Genomic_DNA"/>
</dbReference>
<evidence type="ECO:0000259" key="2">
    <source>
        <dbReference type="SMART" id="SM00731"/>
    </source>
</evidence>
<dbReference type="PANTHER" id="PTHR38773">
    <property type="entry name" value="PROTEIN SPRT"/>
    <property type="match status" value="1"/>
</dbReference>
<sequence length="202" mass="22333">MATPGVPTPDAGHDPSPHSGPRSSADTGGDHAARTRALARTSELLAAGSALIQEPVPRPRIAFDLRGRSAGQFRVDSRGYASIRYNPALLARHEADFLAQTVPHEVAHYLAFLRFGRRIRPHGPQWQQLMRDLGADPRRCHDFDVSGLTARRVRRHPYHCRCGEHALTSIRHHRVLRGVSYVCRACGQALRPGRPPAAEQES</sequence>
<name>A0ABS1CDZ8_9GAMM</name>
<feature type="region of interest" description="Disordered" evidence="1">
    <location>
        <begin position="1"/>
        <end position="34"/>
    </location>
</feature>
<proteinExistence type="predicted"/>
<evidence type="ECO:0000313" key="4">
    <source>
        <dbReference type="Proteomes" id="UP000748752"/>
    </source>
</evidence>
<dbReference type="PANTHER" id="PTHR38773:SF1">
    <property type="entry name" value="PROTEIN SPRT"/>
    <property type="match status" value="1"/>
</dbReference>
<gene>
    <name evidence="3" type="ORF">CKO31_05100</name>
</gene>
<feature type="domain" description="SprT-like" evidence="2">
    <location>
        <begin position="39"/>
        <end position="193"/>
    </location>
</feature>
<dbReference type="Proteomes" id="UP000748752">
    <property type="component" value="Unassembled WGS sequence"/>
</dbReference>
<dbReference type="SMART" id="SM00731">
    <property type="entry name" value="SprT"/>
    <property type="match status" value="1"/>
</dbReference>
<evidence type="ECO:0000313" key="3">
    <source>
        <dbReference type="EMBL" id="MBK1630127.1"/>
    </source>
</evidence>
<keyword evidence="4" id="KW-1185">Reference proteome</keyword>
<reference evidence="3 4" key="1">
    <citation type="journal article" date="2020" name="Microorganisms">
        <title>Osmotic Adaptation and Compatible Solute Biosynthesis of Phototrophic Bacteria as Revealed from Genome Analyses.</title>
        <authorList>
            <person name="Imhoff J.F."/>
            <person name="Rahn T."/>
            <person name="Kunzel S."/>
            <person name="Keller A."/>
            <person name="Neulinger S.C."/>
        </authorList>
    </citation>
    <scope>NUCLEOTIDE SEQUENCE [LARGE SCALE GENOMIC DNA]</scope>
    <source>
        <strain evidence="3 4">DSM 6210</strain>
    </source>
</reference>
<protein>
    <recommendedName>
        <fullName evidence="2">SprT-like domain-containing protein</fullName>
    </recommendedName>
</protein>
<dbReference type="Pfam" id="PF10263">
    <property type="entry name" value="SprT-like"/>
    <property type="match status" value="1"/>
</dbReference>
<evidence type="ECO:0000256" key="1">
    <source>
        <dbReference type="SAM" id="MobiDB-lite"/>
    </source>
</evidence>
<dbReference type="InterPro" id="IPR006640">
    <property type="entry name" value="SprT-like_domain"/>
</dbReference>
<organism evidence="3 4">
    <name type="scientific">Thiohalocapsa halophila</name>
    <dbReference type="NCBI Taxonomy" id="69359"/>
    <lineage>
        <taxon>Bacteria</taxon>
        <taxon>Pseudomonadati</taxon>
        <taxon>Pseudomonadota</taxon>
        <taxon>Gammaproteobacteria</taxon>
        <taxon>Chromatiales</taxon>
        <taxon>Chromatiaceae</taxon>
        <taxon>Thiohalocapsa</taxon>
    </lineage>
</organism>
<comment type="caution">
    <text evidence="3">The sequence shown here is derived from an EMBL/GenBank/DDBJ whole genome shotgun (WGS) entry which is preliminary data.</text>
</comment>
<accession>A0ABS1CDZ8</accession>